<name>A0A0R1UEH8_9LACO</name>
<feature type="transmembrane region" description="Helical" evidence="2">
    <location>
        <begin position="12"/>
        <end position="31"/>
    </location>
</feature>
<evidence type="ECO:0000256" key="1">
    <source>
        <dbReference type="ARBA" id="ARBA00009067"/>
    </source>
</evidence>
<feature type="transmembrane region" description="Helical" evidence="2">
    <location>
        <begin position="369"/>
        <end position="393"/>
    </location>
</feature>
<feature type="transmembrane region" description="Helical" evidence="2">
    <location>
        <begin position="287"/>
        <end position="304"/>
    </location>
</feature>
<keyword evidence="2" id="KW-0812">Transmembrane</keyword>
<accession>A0A0R1UEH8</accession>
<reference evidence="4 5" key="1">
    <citation type="journal article" date="2015" name="Genome Announc.">
        <title>Expanding the biotechnology potential of lactobacilli through comparative genomics of 213 strains and associated genera.</title>
        <authorList>
            <person name="Sun Z."/>
            <person name="Harris H.M."/>
            <person name="McCann A."/>
            <person name="Guo C."/>
            <person name="Argimon S."/>
            <person name="Zhang W."/>
            <person name="Yang X."/>
            <person name="Jeffery I.B."/>
            <person name="Cooney J.C."/>
            <person name="Kagawa T.F."/>
            <person name="Liu W."/>
            <person name="Song Y."/>
            <person name="Salvetti E."/>
            <person name="Wrobel A."/>
            <person name="Rasinkangas P."/>
            <person name="Parkhill J."/>
            <person name="Rea M.C."/>
            <person name="O'Sullivan O."/>
            <person name="Ritari J."/>
            <person name="Douillard F.P."/>
            <person name="Paul Ross R."/>
            <person name="Yang R."/>
            <person name="Briner A.E."/>
            <person name="Felis G.E."/>
            <person name="de Vos W.M."/>
            <person name="Barrangou R."/>
            <person name="Klaenhammer T.R."/>
            <person name="Caufield P.W."/>
            <person name="Cui Y."/>
            <person name="Zhang H."/>
            <person name="O'Toole P.W."/>
        </authorList>
    </citation>
    <scope>NUCLEOTIDE SEQUENCE [LARGE SCALE GENOMIC DNA]</scope>
    <source>
        <strain evidence="4 5">DSM 16043</strain>
    </source>
</reference>
<keyword evidence="4" id="KW-0378">Hydrolase</keyword>
<gene>
    <name evidence="4" type="ORF">FC46_GL000801</name>
</gene>
<feature type="transmembrane region" description="Helical" evidence="2">
    <location>
        <begin position="101"/>
        <end position="123"/>
    </location>
</feature>
<feature type="transmembrane region" description="Helical" evidence="2">
    <location>
        <begin position="37"/>
        <end position="57"/>
    </location>
</feature>
<evidence type="ECO:0000259" key="3">
    <source>
        <dbReference type="Pfam" id="PF02517"/>
    </source>
</evidence>
<evidence type="ECO:0000256" key="2">
    <source>
        <dbReference type="SAM" id="Phobius"/>
    </source>
</evidence>
<dbReference type="GO" id="GO:0080120">
    <property type="term" value="P:CAAX-box protein maturation"/>
    <property type="evidence" value="ECO:0007669"/>
    <property type="project" value="UniProtKB-ARBA"/>
</dbReference>
<evidence type="ECO:0000313" key="5">
    <source>
        <dbReference type="Proteomes" id="UP000051036"/>
    </source>
</evidence>
<feature type="transmembrane region" description="Helical" evidence="2">
    <location>
        <begin position="341"/>
        <end position="362"/>
    </location>
</feature>
<keyword evidence="5" id="KW-1185">Reference proteome</keyword>
<keyword evidence="2" id="KW-0472">Membrane</keyword>
<keyword evidence="4" id="KW-0645">Protease</keyword>
<proteinExistence type="inferred from homology"/>
<dbReference type="Proteomes" id="UP000051036">
    <property type="component" value="Unassembled WGS sequence"/>
</dbReference>
<comment type="caution">
    <text evidence="4">The sequence shown here is derived from an EMBL/GenBank/DDBJ whole genome shotgun (WGS) entry which is preliminary data.</text>
</comment>
<protein>
    <submittedName>
        <fullName evidence="4">Protease</fullName>
    </submittedName>
</protein>
<feature type="transmembrane region" description="Helical" evidence="2">
    <location>
        <begin position="135"/>
        <end position="151"/>
    </location>
</feature>
<dbReference type="InterPro" id="IPR003675">
    <property type="entry name" value="Rce1/LyrA-like_dom"/>
</dbReference>
<comment type="similarity">
    <text evidence="1">Belongs to the UPF0177 family.</text>
</comment>
<dbReference type="GO" id="GO:0004175">
    <property type="term" value="F:endopeptidase activity"/>
    <property type="evidence" value="ECO:0007669"/>
    <property type="project" value="UniProtKB-ARBA"/>
</dbReference>
<dbReference type="PATRIC" id="fig|1423763.3.peg.811"/>
<feature type="transmembrane region" description="Helical" evidence="2">
    <location>
        <begin position="202"/>
        <end position="226"/>
    </location>
</feature>
<feature type="domain" description="CAAX prenyl protease 2/Lysostaphin resistance protein A-like" evidence="3">
    <location>
        <begin position="255"/>
        <end position="352"/>
    </location>
</feature>
<dbReference type="Pfam" id="PF02517">
    <property type="entry name" value="Rce1-like"/>
    <property type="match status" value="1"/>
</dbReference>
<dbReference type="GO" id="GO:0006508">
    <property type="term" value="P:proteolysis"/>
    <property type="evidence" value="ECO:0007669"/>
    <property type="project" value="UniProtKB-KW"/>
</dbReference>
<organism evidence="4 5">
    <name type="scientific">Lactobacillus kalixensis DSM 16043</name>
    <dbReference type="NCBI Taxonomy" id="1423763"/>
    <lineage>
        <taxon>Bacteria</taxon>
        <taxon>Bacillati</taxon>
        <taxon>Bacillota</taxon>
        <taxon>Bacilli</taxon>
        <taxon>Lactobacillales</taxon>
        <taxon>Lactobacillaceae</taxon>
        <taxon>Lactobacillus</taxon>
    </lineage>
</organism>
<dbReference type="RefSeq" id="WP_057799184.1">
    <property type="nucleotide sequence ID" value="NZ_AZFM01000023.1"/>
</dbReference>
<evidence type="ECO:0000313" key="4">
    <source>
        <dbReference type="EMBL" id="KRL89443.1"/>
    </source>
</evidence>
<sequence length="409" mass="47412">MTNHSLNWKNIYLGQILINIAIGIYFIFIIDSNVDKSLQYIKLDSCYTIVLVFLFILEFISKRFPRKTLLLFTDWLSILALPYLFNYFLTEFFYSLADNYLFNQNTILIIAYILLYLIFLIPLIEVKFAKISNNFLRLFAVITLELNLYLTDRFTVNSLPAILKLINNSGIYISIMLLIVTTILIKRWYFPQCFNLKFIKSANFQTWVLILLLLFGTWFIFFVHFINLASSPAQIFWQWNSFLNSEVISIKWSDIFNSLYAGLAEEIERYLNLTLLLLIFRNSKQKVPLSILISTLIFALWHFTNLEISNRTIYSVILQVIAAFGFGAFLATLYLYTGKLWLTFIFHTIADIIAFAITNSYAQGLSMSAILTPTSACLIATAFPLLVTILMMFGKPRKVLDENADRIIG</sequence>
<feature type="transmembrane region" description="Helical" evidence="2">
    <location>
        <begin position="316"/>
        <end position="335"/>
    </location>
</feature>
<feature type="transmembrane region" description="Helical" evidence="2">
    <location>
        <begin position="69"/>
        <end position="89"/>
    </location>
</feature>
<dbReference type="STRING" id="1423763.FC46_GL000801"/>
<keyword evidence="2" id="KW-1133">Transmembrane helix</keyword>
<feature type="transmembrane region" description="Helical" evidence="2">
    <location>
        <begin position="171"/>
        <end position="190"/>
    </location>
</feature>
<dbReference type="OrthoDB" id="2321437at2"/>
<dbReference type="EMBL" id="AZFM01000023">
    <property type="protein sequence ID" value="KRL89443.1"/>
    <property type="molecule type" value="Genomic_DNA"/>
</dbReference>
<dbReference type="AlphaFoldDB" id="A0A0R1UEH8"/>